<dbReference type="EMBL" id="OZ034821">
    <property type="protein sequence ID" value="CAL1406830.1"/>
    <property type="molecule type" value="Genomic_DNA"/>
</dbReference>
<evidence type="ECO:0000256" key="1">
    <source>
        <dbReference type="SAM" id="MobiDB-lite"/>
    </source>
</evidence>
<protein>
    <submittedName>
        <fullName evidence="2">Uncharacterized protein</fullName>
    </submittedName>
</protein>
<accession>A0AAV2G857</accession>
<feature type="region of interest" description="Disordered" evidence="1">
    <location>
        <begin position="24"/>
        <end position="48"/>
    </location>
</feature>
<dbReference type="Proteomes" id="UP001497516">
    <property type="component" value="Chromosome 8"/>
</dbReference>
<proteinExistence type="predicted"/>
<gene>
    <name evidence="2" type="ORF">LTRI10_LOCUS46531</name>
</gene>
<name>A0AAV2G857_9ROSI</name>
<keyword evidence="3" id="KW-1185">Reference proteome</keyword>
<organism evidence="2 3">
    <name type="scientific">Linum trigynum</name>
    <dbReference type="NCBI Taxonomy" id="586398"/>
    <lineage>
        <taxon>Eukaryota</taxon>
        <taxon>Viridiplantae</taxon>
        <taxon>Streptophyta</taxon>
        <taxon>Embryophyta</taxon>
        <taxon>Tracheophyta</taxon>
        <taxon>Spermatophyta</taxon>
        <taxon>Magnoliopsida</taxon>
        <taxon>eudicotyledons</taxon>
        <taxon>Gunneridae</taxon>
        <taxon>Pentapetalae</taxon>
        <taxon>rosids</taxon>
        <taxon>fabids</taxon>
        <taxon>Malpighiales</taxon>
        <taxon>Linaceae</taxon>
        <taxon>Linum</taxon>
    </lineage>
</organism>
<reference evidence="2 3" key="1">
    <citation type="submission" date="2024-04" db="EMBL/GenBank/DDBJ databases">
        <authorList>
            <person name="Fracassetti M."/>
        </authorList>
    </citation>
    <scope>NUCLEOTIDE SEQUENCE [LARGE SCALE GENOMIC DNA]</scope>
</reference>
<sequence length="69" mass="7487">MLEATPPQFALLSSVIVMAMKEVNRPTSSAKPPATEELTNPLTDEGKFDSTIANDEEALAQVVEELIEK</sequence>
<dbReference type="AlphaFoldDB" id="A0AAV2G857"/>
<evidence type="ECO:0000313" key="2">
    <source>
        <dbReference type="EMBL" id="CAL1406830.1"/>
    </source>
</evidence>
<evidence type="ECO:0000313" key="3">
    <source>
        <dbReference type="Proteomes" id="UP001497516"/>
    </source>
</evidence>